<dbReference type="InterPro" id="IPR000845">
    <property type="entry name" value="Nucleoside_phosphorylase_d"/>
</dbReference>
<gene>
    <name evidence="5 7" type="primary">deoD</name>
    <name evidence="7" type="ORF">G4D63_12615</name>
</gene>
<dbReference type="PROSITE" id="PS01232">
    <property type="entry name" value="PNP_UDP_1"/>
    <property type="match status" value="1"/>
</dbReference>
<evidence type="ECO:0000256" key="4">
    <source>
        <dbReference type="ARBA" id="ARBA00048447"/>
    </source>
</evidence>
<keyword evidence="2 5" id="KW-0328">Glycosyltransferase</keyword>
<dbReference type="GO" id="GO:0004850">
    <property type="term" value="F:uridine phosphorylase activity"/>
    <property type="evidence" value="ECO:0007669"/>
    <property type="project" value="UniProtKB-EC"/>
</dbReference>
<feature type="active site" description="Proton donor" evidence="5">
    <location>
        <position position="204"/>
    </location>
</feature>
<comment type="catalytic activity">
    <reaction evidence="4">
        <text>uridine + phosphate = alpha-D-ribose 1-phosphate + uracil</text>
        <dbReference type="Rhea" id="RHEA:24388"/>
        <dbReference type="ChEBI" id="CHEBI:16704"/>
        <dbReference type="ChEBI" id="CHEBI:17568"/>
        <dbReference type="ChEBI" id="CHEBI:43474"/>
        <dbReference type="ChEBI" id="CHEBI:57720"/>
        <dbReference type="EC" id="2.4.2.3"/>
    </reaction>
</comment>
<evidence type="ECO:0000256" key="5">
    <source>
        <dbReference type="HAMAP-Rule" id="MF_01627"/>
    </source>
</evidence>
<organism evidence="7 8">
    <name type="scientific">Bacillus mesophilus</name>
    <dbReference type="NCBI Taxonomy" id="1808955"/>
    <lineage>
        <taxon>Bacteria</taxon>
        <taxon>Bacillati</taxon>
        <taxon>Bacillota</taxon>
        <taxon>Bacilli</taxon>
        <taxon>Bacillales</taxon>
        <taxon>Bacillaceae</taxon>
        <taxon>Bacillus</taxon>
    </lineage>
</organism>
<keyword evidence="3 5" id="KW-0808">Transferase</keyword>
<dbReference type="InterPro" id="IPR035994">
    <property type="entry name" value="Nucleoside_phosphorylase_sf"/>
</dbReference>
<dbReference type="PANTHER" id="PTHR43691">
    <property type="entry name" value="URIDINE PHOSPHORYLASE"/>
    <property type="match status" value="1"/>
</dbReference>
<comment type="subunit">
    <text evidence="5">Homohexamer; trimer of homodimers.</text>
</comment>
<dbReference type="NCBIfam" id="TIGR00107">
    <property type="entry name" value="deoD"/>
    <property type="match status" value="1"/>
</dbReference>
<evidence type="ECO:0000256" key="2">
    <source>
        <dbReference type="ARBA" id="ARBA00022676"/>
    </source>
</evidence>
<dbReference type="Proteomes" id="UP000481043">
    <property type="component" value="Unassembled WGS sequence"/>
</dbReference>
<comment type="catalytic activity">
    <reaction evidence="5">
        <text>a purine 2'-deoxy-D-ribonucleoside + phosphate = a purine nucleobase + 2-deoxy-alpha-D-ribose 1-phosphate</text>
        <dbReference type="Rhea" id="RHEA:36431"/>
        <dbReference type="ChEBI" id="CHEBI:26386"/>
        <dbReference type="ChEBI" id="CHEBI:43474"/>
        <dbReference type="ChEBI" id="CHEBI:57259"/>
        <dbReference type="ChEBI" id="CHEBI:142361"/>
        <dbReference type="EC" id="2.4.2.1"/>
    </reaction>
</comment>
<dbReference type="PANTHER" id="PTHR43691:SF11">
    <property type="entry name" value="FI09636P-RELATED"/>
    <property type="match status" value="1"/>
</dbReference>
<evidence type="ECO:0000313" key="7">
    <source>
        <dbReference type="EMBL" id="NEY72572.1"/>
    </source>
</evidence>
<dbReference type="EC" id="2.4.2.1" evidence="5"/>
<dbReference type="GO" id="GO:0004731">
    <property type="term" value="F:purine-nucleoside phosphorylase activity"/>
    <property type="evidence" value="ECO:0007669"/>
    <property type="project" value="UniProtKB-UniRule"/>
</dbReference>
<proteinExistence type="inferred from homology"/>
<dbReference type="CDD" id="cd09006">
    <property type="entry name" value="PNP_EcPNPI-like"/>
    <property type="match status" value="1"/>
</dbReference>
<reference evidence="7 8" key="1">
    <citation type="submission" date="2020-02" db="EMBL/GenBank/DDBJ databases">
        <title>Bacillus aquiflavi sp. nov., isolated from yellow water of strong flavor Chinese baijiu in Yibin region of China.</title>
        <authorList>
            <person name="Xie J."/>
        </authorList>
    </citation>
    <scope>NUCLEOTIDE SEQUENCE [LARGE SCALE GENOMIC DNA]</scope>
    <source>
        <strain evidence="7 8">SA4</strain>
    </source>
</reference>
<evidence type="ECO:0000259" key="6">
    <source>
        <dbReference type="Pfam" id="PF01048"/>
    </source>
</evidence>
<feature type="binding site" description="in other chain" evidence="5">
    <location>
        <begin position="203"/>
        <end position="204"/>
    </location>
    <ligand>
        <name>a purine D-ribonucleoside</name>
        <dbReference type="ChEBI" id="CHEBI:142355"/>
        <note>ligand shared between dimeric partners</note>
    </ligand>
</feature>
<evidence type="ECO:0000313" key="8">
    <source>
        <dbReference type="Proteomes" id="UP000481043"/>
    </source>
</evidence>
<comment type="similarity">
    <text evidence="1 5">Belongs to the PNP/UDP phosphorylase family.</text>
</comment>
<dbReference type="GO" id="GO:0006152">
    <property type="term" value="P:purine nucleoside catabolic process"/>
    <property type="evidence" value="ECO:0007669"/>
    <property type="project" value="TreeGrafter"/>
</dbReference>
<feature type="site" description="Important for catalytic activity" evidence="5">
    <location>
        <position position="217"/>
    </location>
</feature>
<comment type="catalytic activity">
    <reaction evidence="5">
        <text>a purine D-ribonucleoside + phosphate = a purine nucleobase + alpha-D-ribose 1-phosphate</text>
        <dbReference type="Rhea" id="RHEA:19805"/>
        <dbReference type="ChEBI" id="CHEBI:26386"/>
        <dbReference type="ChEBI" id="CHEBI:43474"/>
        <dbReference type="ChEBI" id="CHEBI:57720"/>
        <dbReference type="ChEBI" id="CHEBI:142355"/>
        <dbReference type="EC" id="2.4.2.1"/>
    </reaction>
</comment>
<dbReference type="EMBL" id="JAAIWM010000004">
    <property type="protein sequence ID" value="NEY72572.1"/>
    <property type="molecule type" value="Genomic_DNA"/>
</dbReference>
<name>A0A6M0Q883_9BACI</name>
<feature type="binding site" description="in other chain" evidence="5">
    <location>
        <begin position="87"/>
        <end position="90"/>
    </location>
    <ligand>
        <name>phosphate</name>
        <dbReference type="ChEBI" id="CHEBI:43474"/>
        <note>ligand shared between dimeric partners</note>
    </ligand>
</feature>
<dbReference type="InterPro" id="IPR004402">
    <property type="entry name" value="DeoD-type"/>
</dbReference>
<evidence type="ECO:0000256" key="3">
    <source>
        <dbReference type="ARBA" id="ARBA00022679"/>
    </source>
</evidence>
<feature type="binding site" description="in other chain" evidence="5">
    <location>
        <begin position="179"/>
        <end position="181"/>
    </location>
    <ligand>
        <name>a purine D-ribonucleoside</name>
        <dbReference type="ChEBI" id="CHEBI:142355"/>
        <note>ligand shared between dimeric partners</note>
    </ligand>
</feature>
<evidence type="ECO:0000256" key="1">
    <source>
        <dbReference type="ARBA" id="ARBA00010456"/>
    </source>
</evidence>
<dbReference type="Gene3D" id="3.40.50.1580">
    <property type="entry name" value="Nucleoside phosphorylase domain"/>
    <property type="match status" value="1"/>
</dbReference>
<protein>
    <recommendedName>
        <fullName evidence="5">Purine nucleoside phosphorylase DeoD-type</fullName>
        <shortName evidence="5">PNP</shortName>
        <ecNumber evidence="5">2.4.2.1</ecNumber>
    </recommendedName>
</protein>
<dbReference type="GO" id="GO:0005829">
    <property type="term" value="C:cytosol"/>
    <property type="evidence" value="ECO:0007669"/>
    <property type="project" value="TreeGrafter"/>
</dbReference>
<dbReference type="AlphaFoldDB" id="A0A6M0Q883"/>
<dbReference type="HAMAP" id="MF_01627">
    <property type="entry name" value="Pur_nucleosid_phosp"/>
    <property type="match status" value="1"/>
</dbReference>
<dbReference type="RefSeq" id="WP_163180037.1">
    <property type="nucleotide sequence ID" value="NZ_JAAIWM010000004.1"/>
</dbReference>
<dbReference type="InterPro" id="IPR018016">
    <property type="entry name" value="Nucleoside_phosphorylase_CS"/>
</dbReference>
<comment type="caution">
    <text evidence="7">The sequence shown here is derived from an EMBL/GenBank/DDBJ whole genome shotgun (WGS) entry which is preliminary data.</text>
</comment>
<accession>A0A6M0Q883</accession>
<feature type="binding site" description="in other chain" evidence="5">
    <location>
        <position position="20"/>
    </location>
    <ligand>
        <name>phosphate</name>
        <dbReference type="ChEBI" id="CHEBI:43474"/>
        <note>ligand shared between dimeric partners</note>
    </ligand>
</feature>
<comment type="function">
    <text evidence="5">Catalyzes the reversible phosphorolytic breakdown of the N-glycosidic bond in the beta-(deoxy)ribonucleoside molecules, with the formation of the corresponding free purine bases and pentose-1-phosphate.</text>
</comment>
<feature type="domain" description="Nucleoside phosphorylase" evidence="6">
    <location>
        <begin position="16"/>
        <end position="218"/>
    </location>
</feature>
<dbReference type="Pfam" id="PF01048">
    <property type="entry name" value="PNP_UDP_1"/>
    <property type="match status" value="1"/>
</dbReference>
<dbReference type="SUPFAM" id="SSF53167">
    <property type="entry name" value="Purine and uridine phosphorylases"/>
    <property type="match status" value="1"/>
</dbReference>
<feature type="binding site" description="in other chain" evidence="5">
    <location>
        <position position="24"/>
    </location>
    <ligand>
        <name>phosphate</name>
        <dbReference type="ChEBI" id="CHEBI:43474"/>
        <note>ligand shared between dimeric partners</note>
    </ligand>
</feature>
<sequence>MSIHIGANKGDIADKILLPGDPLRAQFIAENFLENPVKYNEVRGMLGFTGTYKGEKVSVQGTGMGIPSISIYVHELINEFDVKKLIRVGTAGAFQDDVKVRDVILAMSASTDSNTNKNAFHGLDFAPTADFDLLKKAHDVVSQTGKNVHVGNVFTSDLFYDSNENFIPALRKHGSLAVEMETAALYTIAARYKAQALSILTVSDHLLTGELTSSEERQVTFKEMIEIALDTIIEG</sequence>
<feature type="binding site" evidence="5">
    <location>
        <position position="4"/>
    </location>
    <ligand>
        <name>a purine D-ribonucleoside</name>
        <dbReference type="ChEBI" id="CHEBI:142355"/>
        <note>ligand shared between dimeric partners</note>
    </ligand>
</feature>
<dbReference type="NCBIfam" id="NF004489">
    <property type="entry name" value="PRK05819.1"/>
    <property type="match status" value="1"/>
</dbReference>
<keyword evidence="8" id="KW-1185">Reference proteome</keyword>
<feature type="binding site" evidence="5">
    <location>
        <position position="43"/>
    </location>
    <ligand>
        <name>phosphate</name>
        <dbReference type="ChEBI" id="CHEBI:43474"/>
        <note>ligand shared between dimeric partners</note>
    </ligand>
</feature>